<reference evidence="3 4" key="1">
    <citation type="submission" date="2016-10" db="EMBL/GenBank/DDBJ databases">
        <authorList>
            <person name="de Groot N.N."/>
        </authorList>
    </citation>
    <scope>NUCLEOTIDE SEQUENCE [LARGE SCALE GENOMIC DNA]</scope>
    <source>
        <strain evidence="3 4">DSM 21632</strain>
    </source>
</reference>
<feature type="domain" description="Sulfatase-modifying factor enzyme-like" evidence="2">
    <location>
        <begin position="34"/>
        <end position="313"/>
    </location>
</feature>
<keyword evidence="4" id="KW-1185">Reference proteome</keyword>
<organism evidence="3 4">
    <name type="scientific">Alteribacillus persepolensis</name>
    <dbReference type="NCBI Taxonomy" id="568899"/>
    <lineage>
        <taxon>Bacteria</taxon>
        <taxon>Bacillati</taxon>
        <taxon>Bacillota</taxon>
        <taxon>Bacilli</taxon>
        <taxon>Bacillales</taxon>
        <taxon>Bacillaceae</taxon>
        <taxon>Alteribacillus</taxon>
    </lineage>
</organism>
<dbReference type="PANTHER" id="PTHR23150:SF19">
    <property type="entry name" value="FORMYLGLYCINE-GENERATING ENZYME"/>
    <property type="match status" value="1"/>
</dbReference>
<dbReference type="Gene3D" id="3.90.1580.10">
    <property type="entry name" value="paralog of FGE (formylglycine-generating enzyme)"/>
    <property type="match status" value="1"/>
</dbReference>
<sequence>MKPCCGPQRETVTAETISSHEKPAHTKQPPNQERLIHLSGGHFLMGTESTISHPEDGEGPIREVTVSPFFIDPYTVTNHDFQKFVDDTGYITDAEQYGWSFVFHLLVSNTVKENVQQVVQQTPWWYVVEGAYWKAPEGPASVIKHRMDHPVVHVSWNDAQAYCKWVGMRLPTEAEWEYAARGGLEQKIFPWGDDLKDRNQQDQCNIWQGKFPVYNTKEDGFLSTAPVDTYDANGYGLYNTVGNVWEWCADWFSPHHDRSRVQTNPQGPVNGIAKVMKGGSYLCHDSYCNRYRVAARTGNTPDSSSGNVGFRCVQDV</sequence>
<dbReference type="Pfam" id="PF03781">
    <property type="entry name" value="FGE-sulfatase"/>
    <property type="match status" value="1"/>
</dbReference>
<protein>
    <submittedName>
        <fullName evidence="3">Formylglycine-generating enzyme, required for sulfatase activity, contains SUMF1/FGE domain</fullName>
    </submittedName>
</protein>
<evidence type="ECO:0000313" key="4">
    <source>
        <dbReference type="Proteomes" id="UP000199163"/>
    </source>
</evidence>
<dbReference type="STRING" id="568899.SAMN05192534_103151"/>
<dbReference type="InterPro" id="IPR016187">
    <property type="entry name" value="CTDL_fold"/>
</dbReference>
<dbReference type="GO" id="GO:0120147">
    <property type="term" value="F:formylglycine-generating oxidase activity"/>
    <property type="evidence" value="ECO:0007669"/>
    <property type="project" value="TreeGrafter"/>
</dbReference>
<dbReference type="InterPro" id="IPR051043">
    <property type="entry name" value="Sulfatase_Mod_Factor_Kinase"/>
</dbReference>
<evidence type="ECO:0000313" key="3">
    <source>
        <dbReference type="EMBL" id="SDH28110.1"/>
    </source>
</evidence>
<dbReference type="InterPro" id="IPR005532">
    <property type="entry name" value="SUMF_dom"/>
</dbReference>
<evidence type="ECO:0000256" key="1">
    <source>
        <dbReference type="SAM" id="MobiDB-lite"/>
    </source>
</evidence>
<dbReference type="Proteomes" id="UP000199163">
    <property type="component" value="Unassembled WGS sequence"/>
</dbReference>
<dbReference type="InterPro" id="IPR042095">
    <property type="entry name" value="SUMF_sf"/>
</dbReference>
<proteinExistence type="predicted"/>
<dbReference type="RefSeq" id="WP_407639915.1">
    <property type="nucleotide sequence ID" value="NZ_FNDK01000003.1"/>
</dbReference>
<dbReference type="EMBL" id="FNDK01000003">
    <property type="protein sequence ID" value="SDH28110.1"/>
    <property type="molecule type" value="Genomic_DNA"/>
</dbReference>
<evidence type="ECO:0000259" key="2">
    <source>
        <dbReference type="Pfam" id="PF03781"/>
    </source>
</evidence>
<dbReference type="AlphaFoldDB" id="A0A1G8B660"/>
<name>A0A1G8B660_9BACI</name>
<gene>
    <name evidence="3" type="ORF">SAMN05192534_103151</name>
</gene>
<feature type="region of interest" description="Disordered" evidence="1">
    <location>
        <begin position="1"/>
        <end position="32"/>
    </location>
</feature>
<accession>A0A1G8B660</accession>
<dbReference type="SUPFAM" id="SSF56436">
    <property type="entry name" value="C-type lectin-like"/>
    <property type="match status" value="1"/>
</dbReference>
<dbReference type="PANTHER" id="PTHR23150">
    <property type="entry name" value="SULFATASE MODIFYING FACTOR 1, 2"/>
    <property type="match status" value="1"/>
</dbReference>